<organism evidence="1">
    <name type="scientific">marine sediment metagenome</name>
    <dbReference type="NCBI Taxonomy" id="412755"/>
    <lineage>
        <taxon>unclassified sequences</taxon>
        <taxon>metagenomes</taxon>
        <taxon>ecological metagenomes</taxon>
    </lineage>
</organism>
<dbReference type="EMBL" id="LAZR01040825">
    <property type="protein sequence ID" value="KKL13522.1"/>
    <property type="molecule type" value="Genomic_DNA"/>
</dbReference>
<dbReference type="AlphaFoldDB" id="A0A0F9BI57"/>
<dbReference type="InterPro" id="IPR003737">
    <property type="entry name" value="GlcNAc_PI_deacetylase-related"/>
</dbReference>
<proteinExistence type="predicted"/>
<comment type="caution">
    <text evidence="1">The sequence shown here is derived from an EMBL/GenBank/DDBJ whole genome shotgun (WGS) entry which is preliminary data.</text>
</comment>
<reference evidence="1" key="1">
    <citation type="journal article" date="2015" name="Nature">
        <title>Complex archaea that bridge the gap between prokaryotes and eukaryotes.</title>
        <authorList>
            <person name="Spang A."/>
            <person name="Saw J.H."/>
            <person name="Jorgensen S.L."/>
            <person name="Zaremba-Niedzwiedzka K."/>
            <person name="Martijn J."/>
            <person name="Lind A.E."/>
            <person name="van Eijk R."/>
            <person name="Schleper C."/>
            <person name="Guy L."/>
            <person name="Ettema T.J."/>
        </authorList>
    </citation>
    <scope>NUCLEOTIDE SEQUENCE</scope>
</reference>
<accession>A0A0F9BI57</accession>
<dbReference type="Gene3D" id="3.40.50.10320">
    <property type="entry name" value="LmbE-like"/>
    <property type="match status" value="1"/>
</dbReference>
<dbReference type="SUPFAM" id="SSF102588">
    <property type="entry name" value="LmbE-like"/>
    <property type="match status" value="1"/>
</dbReference>
<dbReference type="InterPro" id="IPR024078">
    <property type="entry name" value="LmbE-like_dom_sf"/>
</dbReference>
<name>A0A0F9BI57_9ZZZZ</name>
<evidence type="ECO:0000313" key="1">
    <source>
        <dbReference type="EMBL" id="KKL13522.1"/>
    </source>
</evidence>
<evidence type="ECO:0008006" key="2">
    <source>
        <dbReference type="Google" id="ProtNLM"/>
    </source>
</evidence>
<feature type="non-terminal residue" evidence="1">
    <location>
        <position position="83"/>
    </location>
</feature>
<dbReference type="Pfam" id="PF02585">
    <property type="entry name" value="PIG-L"/>
    <property type="match status" value="1"/>
</dbReference>
<sequence length="83" mass="9168">MVNVIAIGGHPDDVETGCFGVLLRHIEAGDNVTVLVTTKGGYSDRPWETIKEEYENAEKVLGIKYVVLNHPIAEYGFNRATVH</sequence>
<protein>
    <recommendedName>
        <fullName evidence="2">PIG-L family deacetylase</fullName>
    </recommendedName>
</protein>
<gene>
    <name evidence="1" type="ORF">LCGC14_2524940</name>
</gene>